<dbReference type="GeneID" id="27709749"/>
<dbReference type="InterPro" id="IPR005479">
    <property type="entry name" value="CPAse_ATP-bd"/>
</dbReference>
<dbReference type="InterPro" id="IPR011764">
    <property type="entry name" value="Biotin_carboxylation_dom"/>
</dbReference>
<dbReference type="PANTHER" id="PTHR45007:SF1">
    <property type="entry name" value="CARBOXYLASE, PUTATIVE (AFU_ORTHOLOGUE AFUA_5G07570)-RELATED"/>
    <property type="match status" value="1"/>
</dbReference>
<dbReference type="GO" id="GO:0005524">
    <property type="term" value="F:ATP binding"/>
    <property type="evidence" value="ECO:0007669"/>
    <property type="project" value="UniProtKB-UniRule"/>
</dbReference>
<evidence type="ECO:0000256" key="4">
    <source>
        <dbReference type="ARBA" id="ARBA00022840"/>
    </source>
</evidence>
<reference evidence="10 11" key="1">
    <citation type="submission" date="2015-01" db="EMBL/GenBank/DDBJ databases">
        <title>The Genome Sequence of Fonsecaea multimorphosa CBS 102226.</title>
        <authorList>
            <consortium name="The Broad Institute Genomics Platform"/>
            <person name="Cuomo C."/>
            <person name="de Hoog S."/>
            <person name="Gorbushina A."/>
            <person name="Stielow B."/>
            <person name="Teixiera M."/>
            <person name="Abouelleil A."/>
            <person name="Chapman S.B."/>
            <person name="Priest M."/>
            <person name="Young S.K."/>
            <person name="Wortman J."/>
            <person name="Nusbaum C."/>
            <person name="Birren B."/>
        </authorList>
    </citation>
    <scope>NUCLEOTIDE SEQUENCE [LARGE SCALE GENOMIC DNA]</scope>
    <source>
        <strain evidence="10 11">CBS 102226</strain>
    </source>
</reference>
<protein>
    <recommendedName>
        <fullName evidence="12">Pyruvate carboxylase</fullName>
    </recommendedName>
</protein>
<evidence type="ECO:0000256" key="3">
    <source>
        <dbReference type="ARBA" id="ARBA00022741"/>
    </source>
</evidence>
<keyword evidence="2" id="KW-0436">Ligase</keyword>
<feature type="domain" description="Lipoyl-binding" evidence="7">
    <location>
        <begin position="574"/>
        <end position="656"/>
    </location>
</feature>
<dbReference type="Pfam" id="PF02786">
    <property type="entry name" value="CPSase_L_D2"/>
    <property type="match status" value="1"/>
</dbReference>
<dbReference type="VEuPathDB" id="FungiDB:Z520_04003"/>
<dbReference type="SUPFAM" id="SSF51246">
    <property type="entry name" value="Rudiment single hybrid motif"/>
    <property type="match status" value="1"/>
</dbReference>
<dbReference type="InterPro" id="IPR005481">
    <property type="entry name" value="BC-like_N"/>
</dbReference>
<organism evidence="10 11">
    <name type="scientific">Fonsecaea multimorphosa CBS 102226</name>
    <dbReference type="NCBI Taxonomy" id="1442371"/>
    <lineage>
        <taxon>Eukaryota</taxon>
        <taxon>Fungi</taxon>
        <taxon>Dikarya</taxon>
        <taxon>Ascomycota</taxon>
        <taxon>Pezizomycotina</taxon>
        <taxon>Eurotiomycetes</taxon>
        <taxon>Chaetothyriomycetidae</taxon>
        <taxon>Chaetothyriales</taxon>
        <taxon>Herpotrichiellaceae</taxon>
        <taxon>Fonsecaea</taxon>
    </lineage>
</organism>
<accession>A0A0D2K3B9</accession>
<dbReference type="PROSITE" id="PS50979">
    <property type="entry name" value="BC"/>
    <property type="match status" value="1"/>
</dbReference>
<proteinExistence type="predicted"/>
<dbReference type="EMBL" id="KN848067">
    <property type="protein sequence ID" value="KIY00318.1"/>
    <property type="molecule type" value="Genomic_DNA"/>
</dbReference>
<evidence type="ECO:0000256" key="1">
    <source>
        <dbReference type="ARBA" id="ARBA00001953"/>
    </source>
</evidence>
<dbReference type="SUPFAM" id="SSF56059">
    <property type="entry name" value="Glutathione synthetase ATP-binding domain-like"/>
    <property type="match status" value="1"/>
</dbReference>
<dbReference type="GO" id="GO:0016874">
    <property type="term" value="F:ligase activity"/>
    <property type="evidence" value="ECO:0007669"/>
    <property type="project" value="UniProtKB-KW"/>
</dbReference>
<dbReference type="SMART" id="SM00878">
    <property type="entry name" value="Biotin_carb_C"/>
    <property type="match status" value="1"/>
</dbReference>
<dbReference type="PROSITE" id="PS50968">
    <property type="entry name" value="BIOTINYL_LIPOYL"/>
    <property type="match status" value="1"/>
</dbReference>
<evidence type="ECO:0000313" key="11">
    <source>
        <dbReference type="Proteomes" id="UP000053411"/>
    </source>
</evidence>
<dbReference type="Pfam" id="PF00364">
    <property type="entry name" value="Biotin_lipoyl"/>
    <property type="match status" value="1"/>
</dbReference>
<keyword evidence="3 6" id="KW-0547">Nucleotide-binding</keyword>
<dbReference type="RefSeq" id="XP_016634440.1">
    <property type="nucleotide sequence ID" value="XM_016774513.1"/>
</dbReference>
<name>A0A0D2K3B9_9EURO</name>
<keyword evidence="4 6" id="KW-0067">ATP-binding</keyword>
<dbReference type="Gene3D" id="2.40.50.100">
    <property type="match status" value="1"/>
</dbReference>
<dbReference type="OrthoDB" id="196847at2759"/>
<evidence type="ECO:0000313" key="10">
    <source>
        <dbReference type="EMBL" id="KIY00318.1"/>
    </source>
</evidence>
<dbReference type="Gene3D" id="3.30.470.20">
    <property type="entry name" value="ATP-grasp fold, B domain"/>
    <property type="match status" value="1"/>
</dbReference>
<dbReference type="STRING" id="1442371.A0A0D2K3B9"/>
<evidence type="ECO:0000259" key="7">
    <source>
        <dbReference type="PROSITE" id="PS50968"/>
    </source>
</evidence>
<dbReference type="GO" id="GO:0046872">
    <property type="term" value="F:metal ion binding"/>
    <property type="evidence" value="ECO:0007669"/>
    <property type="project" value="InterPro"/>
</dbReference>
<gene>
    <name evidence="10" type="ORF">Z520_04003</name>
</gene>
<evidence type="ECO:0000259" key="8">
    <source>
        <dbReference type="PROSITE" id="PS50975"/>
    </source>
</evidence>
<dbReference type="SUPFAM" id="SSF52440">
    <property type="entry name" value="PreATP-grasp domain"/>
    <property type="match status" value="1"/>
</dbReference>
<keyword evidence="5" id="KW-0092">Biotin</keyword>
<dbReference type="CDD" id="cd06850">
    <property type="entry name" value="biotinyl_domain"/>
    <property type="match status" value="1"/>
</dbReference>
<comment type="cofactor">
    <cofactor evidence="1">
        <name>biotin</name>
        <dbReference type="ChEBI" id="CHEBI:57586"/>
    </cofactor>
</comment>
<dbReference type="InterPro" id="IPR005482">
    <property type="entry name" value="Biotin_COase_C"/>
</dbReference>
<dbReference type="Pfam" id="PF00289">
    <property type="entry name" value="Biotin_carb_N"/>
    <property type="match status" value="1"/>
</dbReference>
<keyword evidence="11" id="KW-1185">Reference proteome</keyword>
<dbReference type="PROSITE" id="PS50975">
    <property type="entry name" value="ATP_GRASP"/>
    <property type="match status" value="1"/>
</dbReference>
<sequence>MPPPQRPISRILVANRGEIAIRILQSCHELAPQPPTTFAIYTDNDSTHISLGRPHHAIKAAFGPASYMNIDYLIGVVKEHKIDAVHPGYGFLSESAEFSRRMWEEAGCVVVGPGWEVLERTGDKLMAKALASECGVPVLKAMERPTGSVEDVRRFAASVGYPLMIKAVDGGGGRGIRLVKSEDALDNAVQRCVAESPSRLVFAEQAAVEGYKHIEVQIVGDGKGGVTHLWERDCSVQRRFQKIVELAPAPVQNRKVIAQVIDSAVRMATQLKYLGLGTWEYLVNVQQEKFFFLEINPRLQVEHTITECITGVDLVKQQLLLAQGLQTRLGGSHDANKAPPSASIQLRLCAEDPTAGFSLSIGKVSDVQFPSGNGVRVDSHLSRGGVVGSDFDNMMAKVIVTASTWEECVGKARRALEETKIVGVKSNLNLLKAILTHERFAAGDADTSWLERNLDQLVALGEQLGSITEIRESSLPALSLSSSNTPGSAVGGAGASTLFRKGDAWTLVLENSGEKSSSSVKPPAHHLSISRVTRNEFPAALIADISYTIPGARTHSYKMTLNSTTSSADAAASTHRRGDPSKKTHIVLPMSGKLVEVLVDEGDEVRENEVIAFVKQMKMELEVRSPRAGKVKWVIEMENEEEGDDVAEGVLLVELEDEEDSAKKPEVRSRL</sequence>
<evidence type="ECO:0000256" key="6">
    <source>
        <dbReference type="PROSITE-ProRule" id="PRU00409"/>
    </source>
</evidence>
<dbReference type="InterPro" id="IPR011054">
    <property type="entry name" value="Rudment_hybrid_motif"/>
</dbReference>
<dbReference type="Proteomes" id="UP000053411">
    <property type="component" value="Unassembled WGS sequence"/>
</dbReference>
<dbReference type="SUPFAM" id="SSF51230">
    <property type="entry name" value="Single hybrid motif"/>
    <property type="match status" value="1"/>
</dbReference>
<dbReference type="PANTHER" id="PTHR45007">
    <property type="entry name" value="CARBOXYLASE, PUTATIVE (AFU_ORTHOLOGUE AFUA_5G07570)-RELATED"/>
    <property type="match status" value="1"/>
</dbReference>
<feature type="domain" description="ATP-grasp" evidence="8">
    <location>
        <begin position="128"/>
        <end position="323"/>
    </location>
</feature>
<dbReference type="Pfam" id="PF02785">
    <property type="entry name" value="Biotin_carb_C"/>
    <property type="match status" value="1"/>
</dbReference>
<dbReference type="InterPro" id="IPR000089">
    <property type="entry name" value="Biotin_lipoyl"/>
</dbReference>
<evidence type="ECO:0008006" key="12">
    <source>
        <dbReference type="Google" id="ProtNLM"/>
    </source>
</evidence>
<evidence type="ECO:0000259" key="9">
    <source>
        <dbReference type="PROSITE" id="PS50979"/>
    </source>
</evidence>
<dbReference type="InterPro" id="IPR016185">
    <property type="entry name" value="PreATP-grasp_dom_sf"/>
</dbReference>
<dbReference type="InterPro" id="IPR011761">
    <property type="entry name" value="ATP-grasp"/>
</dbReference>
<dbReference type="InterPro" id="IPR011053">
    <property type="entry name" value="Single_hybrid_motif"/>
</dbReference>
<evidence type="ECO:0000256" key="2">
    <source>
        <dbReference type="ARBA" id="ARBA00022598"/>
    </source>
</evidence>
<dbReference type="AlphaFoldDB" id="A0A0D2K3B9"/>
<dbReference type="PROSITE" id="PS00867">
    <property type="entry name" value="CPSASE_2"/>
    <property type="match status" value="1"/>
</dbReference>
<dbReference type="FunFam" id="3.30.1490.20:FF:000003">
    <property type="entry name" value="acetyl-CoA carboxylase isoform X1"/>
    <property type="match status" value="1"/>
</dbReference>
<feature type="domain" description="Biotin carboxylation" evidence="9">
    <location>
        <begin position="7"/>
        <end position="455"/>
    </location>
</feature>
<evidence type="ECO:0000256" key="5">
    <source>
        <dbReference type="ARBA" id="ARBA00023267"/>
    </source>
</evidence>